<evidence type="ECO:0000313" key="1">
    <source>
        <dbReference type="EMBL" id="OAD20277.1"/>
    </source>
</evidence>
<reference evidence="1 2" key="1">
    <citation type="submission" date="2016-05" db="EMBL/GenBank/DDBJ databases">
        <title>Single-cell genome of chain-forming Candidatus Thiomargarita nelsonii and comparison to other large sulfur-oxidizing bacteria.</title>
        <authorList>
            <person name="Winkel M."/>
            <person name="Salman V."/>
            <person name="Woyke T."/>
            <person name="Schulz-Vogt H."/>
            <person name="Richter M."/>
            <person name="Flood B."/>
            <person name="Bailey J."/>
            <person name="Amann R."/>
            <person name="Mussmann M."/>
        </authorList>
    </citation>
    <scope>NUCLEOTIDE SEQUENCE [LARGE SCALE GENOMIC DNA]</scope>
    <source>
        <strain evidence="1 2">THI036</strain>
    </source>
</reference>
<comment type="caution">
    <text evidence="1">The sequence shown here is derived from an EMBL/GenBank/DDBJ whole genome shotgun (WGS) entry which is preliminary data.</text>
</comment>
<gene>
    <name evidence="1" type="ORF">THIOM_004037</name>
</gene>
<name>A0A176RX36_9GAMM</name>
<keyword evidence="2" id="KW-1185">Reference proteome</keyword>
<dbReference type="Proteomes" id="UP000076962">
    <property type="component" value="Unassembled WGS sequence"/>
</dbReference>
<evidence type="ECO:0000313" key="2">
    <source>
        <dbReference type="Proteomes" id="UP000076962"/>
    </source>
</evidence>
<dbReference type="EMBL" id="LUTY01002496">
    <property type="protein sequence ID" value="OAD20277.1"/>
    <property type="molecule type" value="Genomic_DNA"/>
</dbReference>
<organism evidence="1 2">
    <name type="scientific">Candidatus Thiomargarita nelsonii</name>
    <dbReference type="NCBI Taxonomy" id="1003181"/>
    <lineage>
        <taxon>Bacteria</taxon>
        <taxon>Pseudomonadati</taxon>
        <taxon>Pseudomonadota</taxon>
        <taxon>Gammaproteobacteria</taxon>
        <taxon>Thiotrichales</taxon>
        <taxon>Thiotrichaceae</taxon>
        <taxon>Thiomargarita</taxon>
    </lineage>
</organism>
<dbReference type="AlphaFoldDB" id="A0A176RX36"/>
<protein>
    <submittedName>
        <fullName evidence="1">Secreted protein</fullName>
    </submittedName>
</protein>
<sequence>MTFSLNRLVSTIVFFYCSETINMNKTFINIFSVLLISLLASYAQADSLLPYIQANIISTVNPILAVKSLAKQNPDKVPAIAASFAKRFPDAAADIAATLAKEFPDQANEIARAVAAALAGDETAYMLQTVAQAVPKTADEMLALMTQDIAGKESDIERSTTTVVPSITPPDDGDISEPGYFPYHQTSGGPPIITGGSSCMEECLAGRNCISLTDKCNQASPDTLTTTCNEVVQCVPELCSQWCANS</sequence>
<proteinExistence type="predicted"/>
<accession>A0A176RX36</accession>